<dbReference type="SMART" id="SM00036">
    <property type="entry name" value="CNH"/>
    <property type="match status" value="1"/>
</dbReference>
<evidence type="ECO:0000256" key="1">
    <source>
        <dbReference type="ARBA" id="ARBA00022553"/>
    </source>
</evidence>
<feature type="domain" description="CNH" evidence="7">
    <location>
        <begin position="1075"/>
        <end position="1387"/>
    </location>
</feature>
<dbReference type="InterPro" id="IPR041675">
    <property type="entry name" value="PH_5"/>
</dbReference>
<sequence>MRARSHMSTLVPARVYAATLLFSATVLGGSTATSNTFVNAPTLRSMISANSNAKSATALAPLVSSSGAPKADSSVATVTVEDAQLGDEFISLTFNESESETGDDDSEDGESSEDDESDSDELTQDTRDEMDRPLGPRQQPPGERSTAYEDIFGRRAANHHSQQPPYPPNQAQYQPYPPQQQYYPSQGYPQYTQQPQYRPQAPYPPSYPQLQTPYQYVRAPAGPRAPSLHSSVSHPPFQQNHPGHGVLVPPPTQMRDEQGLTPAQAYQAQVAYGRTSPAPPQAGMSRGSFLPPPKSNGIAANGGLGFNLNFDDFGANSAQNERANSSGAGVWSTTQRLGVLMMMKKVNCLGRENENVQAHRISTASDTPPTSIRSSVASSSTSPTSLEHEPFPPAGNYAPSNYSGTTLAASSTGNHSTTNRRQSESARTLPRLSGPRKDRAAQDRAMSMSAVSSSSTPPSPAFSLIPGPGGPIHTNSSSSTVAHPKRPRGAPIVYPALLSLVADAFRQRVPLGDRVKDELTYHDAFDGREAVDRIAHIIKTTDRNLALLLGRALDAQKFFHDVTYDHRLRDSASELYQFQTKLSSPFASGEMTIKGSEVGENLLGPPSDVVSPDSFDDAIGLVDKQDDAPLPTACPRRLEQQARLNMKPEPGLKNSKETIAETLNEPDGDSGLLWIHSVPAEILASIGDTERKRQEAINEVIYTERDFVRDMEYLRDTWVSRIAAADFIEPAERKEQFLIQVFWNAHDIITVNGKLRDALNKRQRGYVVVDKIGDIFMDAVPHFEPFVMYGAHQLYGKYEFEKEKGQNPAFAAFVEATERLPESRKLELNAYLTKPTTRLARYPLLLEAVLKHTPADSTDKQTLPLVIEKIRALLSRVNEESGKAENRFNLAQLDSQLQFKQGDQVDLRLREEGRELVYKGPLNKRDGELQVYLFDHALLFVKIVKQKQTEHMRVYRKPIPLELLLVSASEDMNGKDKDTLRGQRRQLVRKSSFGNGAGQRGSPHPPSVVIRADAKGPNWISFSHLGRKAYSLVLSAGTPLAQRKWMENIIKQQTAMRERSLVFDTIALSEGFFGANKVNCAAPFSGGRRIVYGTDDGVYISDLRELHKDPVKVLALLDVSQVDVLEDYQLLIVLSERLVMTFPLEALDANDPTAGLKRAKRIATHTSFFKAGYCLGRVIVCVVKSTQLSSTFKALEPIEQNVRGRAKPTFKKLLQGGNDTLRPFKEFYIPVESTSIHYLKTRMCIGCSKGFEIVDLETLETQGLLDPSDESLEFVRKKENLRPMAIYRVNNDFLLCYDGAPVWLLSVAVLLNICAEFAFYVNRTGRRSRKNFIVYWEGTPTGFALHEPYVLAFEPSFVEIRHIDTGLMSQVIQGSNLRLLFADTPPSVNNGTGYAYNQGGYDRSPQFNPYAPPQYQYQQQQQQRYPQGVGRDEILMVSDDRVLALRTAEGPQRFMSDNVSMMSMPR</sequence>
<feature type="compositionally biased region" description="Acidic residues" evidence="3">
    <location>
        <begin position="97"/>
        <end position="123"/>
    </location>
</feature>
<dbReference type="Gene3D" id="1.20.900.10">
    <property type="entry name" value="Dbl homology (DH) domain"/>
    <property type="match status" value="1"/>
</dbReference>
<feature type="signal peptide" evidence="5">
    <location>
        <begin position="1"/>
        <end position="28"/>
    </location>
</feature>
<dbReference type="InterPro" id="IPR000591">
    <property type="entry name" value="DEP_dom"/>
</dbReference>
<protein>
    <recommendedName>
        <fullName evidence="10">Rho guanyl-nucleotide exchange factor</fullName>
    </recommendedName>
</protein>
<dbReference type="PANTHER" id="PTHR46572">
    <property type="entry name" value="RHO1 GDP-GTP EXCHANGE PROTEIN 1-RELATED"/>
    <property type="match status" value="1"/>
</dbReference>
<dbReference type="InterPro" id="IPR035899">
    <property type="entry name" value="DBL_dom_sf"/>
</dbReference>
<dbReference type="GO" id="GO:0035556">
    <property type="term" value="P:intracellular signal transduction"/>
    <property type="evidence" value="ECO:0007669"/>
    <property type="project" value="InterPro"/>
</dbReference>
<reference evidence="8" key="1">
    <citation type="submission" date="2023-11" db="EMBL/GenBank/DDBJ databases">
        <authorList>
            <person name="De Vega J J."/>
            <person name="De Vega J J."/>
        </authorList>
    </citation>
    <scope>NUCLEOTIDE SEQUENCE</scope>
</reference>
<dbReference type="GO" id="GO:0005085">
    <property type="term" value="F:guanyl-nucleotide exchange factor activity"/>
    <property type="evidence" value="ECO:0007669"/>
    <property type="project" value="UniProtKB-KW"/>
</dbReference>
<evidence type="ECO:0000313" key="8">
    <source>
        <dbReference type="EMBL" id="CAK5267457.1"/>
    </source>
</evidence>
<dbReference type="CDD" id="cd00160">
    <property type="entry name" value="RhoGEF"/>
    <property type="match status" value="1"/>
</dbReference>
<dbReference type="Gene3D" id="2.30.29.30">
    <property type="entry name" value="Pleckstrin-homology domain (PH domain)/Phosphotyrosine-binding domain (PTB)"/>
    <property type="match status" value="1"/>
</dbReference>
<feature type="region of interest" description="Disordered" evidence="3">
    <location>
        <begin position="359"/>
        <end position="460"/>
    </location>
</feature>
<keyword evidence="2" id="KW-0344">Guanine-nucleotide releasing factor</keyword>
<dbReference type="SUPFAM" id="SSF46785">
    <property type="entry name" value="Winged helix' DNA-binding domain"/>
    <property type="match status" value="1"/>
</dbReference>
<dbReference type="SUPFAM" id="SSF50729">
    <property type="entry name" value="PH domain-like"/>
    <property type="match status" value="1"/>
</dbReference>
<comment type="caution">
    <text evidence="8">The sequence shown here is derived from an EMBL/GenBank/DDBJ whole genome shotgun (WGS) entry which is preliminary data.</text>
</comment>
<gene>
    <name evidence="8" type="ORF">MYCIT1_LOCUS9978</name>
</gene>
<dbReference type="SMART" id="SM00049">
    <property type="entry name" value="DEP"/>
    <property type="match status" value="1"/>
</dbReference>
<dbReference type="Gene3D" id="1.10.10.10">
    <property type="entry name" value="Winged helix-like DNA-binding domain superfamily/Winged helix DNA-binding domain"/>
    <property type="match status" value="1"/>
</dbReference>
<keyword evidence="4" id="KW-0812">Transmembrane</keyword>
<feature type="region of interest" description="Disordered" evidence="3">
    <location>
        <begin position="157"/>
        <end position="209"/>
    </location>
</feature>
<keyword evidence="1" id="KW-0597">Phosphoprotein</keyword>
<name>A0AAD2H1U3_9AGAR</name>
<evidence type="ECO:0000256" key="4">
    <source>
        <dbReference type="SAM" id="Phobius"/>
    </source>
</evidence>
<dbReference type="InterPro" id="IPR000219">
    <property type="entry name" value="DH_dom"/>
</dbReference>
<feature type="compositionally biased region" description="Low complexity" evidence="3">
    <location>
        <begin position="368"/>
        <end position="385"/>
    </location>
</feature>
<evidence type="ECO:0000259" key="6">
    <source>
        <dbReference type="PROSITE" id="PS50010"/>
    </source>
</evidence>
<keyword evidence="4" id="KW-1133">Transmembrane helix</keyword>
<proteinExistence type="predicted"/>
<dbReference type="InterPro" id="IPR052233">
    <property type="entry name" value="Rho-type_GEFs"/>
</dbReference>
<keyword evidence="5" id="KW-0732">Signal</keyword>
<dbReference type="SUPFAM" id="SSF48065">
    <property type="entry name" value="DBL homology domain (DH-domain)"/>
    <property type="match status" value="1"/>
</dbReference>
<feature type="compositionally biased region" description="Polar residues" evidence="3">
    <location>
        <begin position="398"/>
        <end position="420"/>
    </location>
</feature>
<dbReference type="CDD" id="cd04435">
    <property type="entry name" value="DEP_fRom2"/>
    <property type="match status" value="1"/>
</dbReference>
<dbReference type="PANTHER" id="PTHR46572:SF2">
    <property type="entry name" value="RHO1 GDP-GTP EXCHANGE PROTEIN 1-RELATED"/>
    <property type="match status" value="1"/>
</dbReference>
<evidence type="ECO:0000259" key="7">
    <source>
        <dbReference type="PROSITE" id="PS50219"/>
    </source>
</evidence>
<organism evidence="8 9">
    <name type="scientific">Mycena citricolor</name>
    <dbReference type="NCBI Taxonomy" id="2018698"/>
    <lineage>
        <taxon>Eukaryota</taxon>
        <taxon>Fungi</taxon>
        <taxon>Dikarya</taxon>
        <taxon>Basidiomycota</taxon>
        <taxon>Agaricomycotina</taxon>
        <taxon>Agaricomycetes</taxon>
        <taxon>Agaricomycetidae</taxon>
        <taxon>Agaricales</taxon>
        <taxon>Marasmiineae</taxon>
        <taxon>Mycenaceae</taxon>
        <taxon>Mycena</taxon>
    </lineage>
</organism>
<dbReference type="Pfam" id="PF00610">
    <property type="entry name" value="DEP"/>
    <property type="match status" value="1"/>
</dbReference>
<feature type="transmembrane region" description="Helical" evidence="4">
    <location>
        <begin position="1300"/>
        <end position="1321"/>
    </location>
</feature>
<accession>A0AAD2H1U3</accession>
<feature type="compositionally biased region" description="Low complexity" evidence="3">
    <location>
        <begin position="169"/>
        <end position="200"/>
    </location>
</feature>
<feature type="compositionally biased region" description="Low complexity" evidence="3">
    <location>
        <begin position="445"/>
        <end position="456"/>
    </location>
</feature>
<keyword evidence="4" id="KW-0472">Membrane</keyword>
<dbReference type="PROSITE" id="PS50219">
    <property type="entry name" value="CNH"/>
    <property type="match status" value="1"/>
</dbReference>
<dbReference type="PROSITE" id="PS50010">
    <property type="entry name" value="DH_2"/>
    <property type="match status" value="1"/>
</dbReference>
<feature type="compositionally biased region" description="Basic and acidic residues" evidence="3">
    <location>
        <begin position="124"/>
        <end position="134"/>
    </location>
</feature>
<evidence type="ECO:0000313" key="9">
    <source>
        <dbReference type="Proteomes" id="UP001295794"/>
    </source>
</evidence>
<feature type="region of interest" description="Disordered" evidence="3">
    <location>
        <begin position="93"/>
        <end position="145"/>
    </location>
</feature>
<dbReference type="SMART" id="SM00325">
    <property type="entry name" value="RhoGEF"/>
    <property type="match status" value="1"/>
</dbReference>
<evidence type="ECO:0000256" key="3">
    <source>
        <dbReference type="SAM" id="MobiDB-lite"/>
    </source>
</evidence>
<feature type="domain" description="DH" evidence="6">
    <location>
        <begin position="692"/>
        <end position="880"/>
    </location>
</feature>
<dbReference type="InterPro" id="IPR036390">
    <property type="entry name" value="WH_DNA-bd_sf"/>
</dbReference>
<evidence type="ECO:0000256" key="5">
    <source>
        <dbReference type="SAM" id="SignalP"/>
    </source>
</evidence>
<keyword evidence="9" id="KW-1185">Reference proteome</keyword>
<feature type="chain" id="PRO_5042258427" description="Rho guanyl-nucleotide exchange factor" evidence="5">
    <location>
        <begin position="29"/>
        <end position="1466"/>
    </location>
</feature>
<evidence type="ECO:0000256" key="2">
    <source>
        <dbReference type="ARBA" id="ARBA00022658"/>
    </source>
</evidence>
<dbReference type="EMBL" id="CAVNYO010000123">
    <property type="protein sequence ID" value="CAK5267457.1"/>
    <property type="molecule type" value="Genomic_DNA"/>
</dbReference>
<evidence type="ECO:0008006" key="10">
    <source>
        <dbReference type="Google" id="ProtNLM"/>
    </source>
</evidence>
<dbReference type="InterPro" id="IPR036388">
    <property type="entry name" value="WH-like_DNA-bd_sf"/>
</dbReference>
<dbReference type="InterPro" id="IPR001180">
    <property type="entry name" value="CNH_dom"/>
</dbReference>
<dbReference type="InterPro" id="IPR011993">
    <property type="entry name" value="PH-like_dom_sf"/>
</dbReference>
<dbReference type="Pfam" id="PF15405">
    <property type="entry name" value="PH_5"/>
    <property type="match status" value="1"/>
</dbReference>
<dbReference type="Pfam" id="PF00621">
    <property type="entry name" value="RhoGEF"/>
    <property type="match status" value="1"/>
</dbReference>
<dbReference type="Proteomes" id="UP001295794">
    <property type="component" value="Unassembled WGS sequence"/>
</dbReference>
<dbReference type="Pfam" id="PF00780">
    <property type="entry name" value="CNH"/>
    <property type="match status" value="1"/>
</dbReference>